<organism evidence="1">
    <name type="scientific">bioreactor metagenome</name>
    <dbReference type="NCBI Taxonomy" id="1076179"/>
    <lineage>
        <taxon>unclassified sequences</taxon>
        <taxon>metagenomes</taxon>
        <taxon>ecological metagenomes</taxon>
    </lineage>
</organism>
<protein>
    <submittedName>
        <fullName evidence="1">Uncharacterized protein</fullName>
    </submittedName>
</protein>
<dbReference type="EMBL" id="VSSQ01009554">
    <property type="protein sequence ID" value="MPM41965.1"/>
    <property type="molecule type" value="Genomic_DNA"/>
</dbReference>
<name>A0A644ZM33_9ZZZZ</name>
<reference evidence="1" key="1">
    <citation type="submission" date="2019-08" db="EMBL/GenBank/DDBJ databases">
        <authorList>
            <person name="Kucharzyk K."/>
            <person name="Murdoch R.W."/>
            <person name="Higgins S."/>
            <person name="Loffler F."/>
        </authorList>
    </citation>
    <scope>NUCLEOTIDE SEQUENCE</scope>
</reference>
<accession>A0A644ZM33</accession>
<dbReference type="AlphaFoldDB" id="A0A644ZM33"/>
<comment type="caution">
    <text evidence="1">The sequence shown here is derived from an EMBL/GenBank/DDBJ whole genome shotgun (WGS) entry which is preliminary data.</text>
</comment>
<sequence>MGSGNHIDIGRPHLLQIDHHQRKFLNAELNTKSRAPIVTLVGNLMILAECTVQGTATEEDHPRSMFTGYRRFLPLMQA</sequence>
<gene>
    <name evidence="1" type="ORF">SDC9_88627</name>
</gene>
<evidence type="ECO:0000313" key="1">
    <source>
        <dbReference type="EMBL" id="MPM41965.1"/>
    </source>
</evidence>
<proteinExistence type="predicted"/>